<dbReference type="CDD" id="cd15841">
    <property type="entry name" value="SNARE_Qc"/>
    <property type="match status" value="1"/>
</dbReference>
<feature type="compositionally biased region" description="Basic and acidic residues" evidence="6">
    <location>
        <begin position="95"/>
        <end position="104"/>
    </location>
</feature>
<feature type="region of interest" description="Disordered" evidence="6">
    <location>
        <begin position="244"/>
        <end position="271"/>
    </location>
</feature>
<evidence type="ECO:0000256" key="3">
    <source>
        <dbReference type="ARBA" id="ARBA00022448"/>
    </source>
</evidence>
<dbReference type="GO" id="GO:0005484">
    <property type="term" value="F:SNAP receptor activity"/>
    <property type="evidence" value="ECO:0007669"/>
    <property type="project" value="InterPro"/>
</dbReference>
<evidence type="ECO:0000256" key="2">
    <source>
        <dbReference type="ARBA" id="ARBA00009480"/>
    </source>
</evidence>
<feature type="compositionally biased region" description="Pro residues" evidence="6">
    <location>
        <begin position="257"/>
        <end position="269"/>
    </location>
</feature>
<dbReference type="InterPro" id="IPR000727">
    <property type="entry name" value="T_SNARE_dom"/>
</dbReference>
<keyword evidence="3" id="KW-0813">Transport</keyword>
<gene>
    <name evidence="9" type="primary">LOC111471297</name>
</gene>
<dbReference type="SMART" id="SM00397">
    <property type="entry name" value="t_SNARE"/>
    <property type="match status" value="1"/>
</dbReference>
<feature type="compositionally biased region" description="Low complexity" evidence="6">
    <location>
        <begin position="105"/>
        <end position="120"/>
    </location>
</feature>
<dbReference type="SUPFAM" id="SSF58038">
    <property type="entry name" value="SNARE fusion complex"/>
    <property type="match status" value="2"/>
</dbReference>
<sequence>MVLLWVPGWNCDHSISCFRIIILDTQPSPEFCIAFLEMSHFSKSPINVLRHASARSSPNPIDSNDNLDKNHKHNSSGIPSSHNATVAPNPSSNPFDDHLEKETDSSSSYSSSSSSHPWSSRNRYKNDFQDSGGLENQTVEELENYAAYKAEETTKSVNNCLKIAEDMRKDATRTIVALHQQGKQITRTHVVAADINNDLSRGEKLLGSLGGIFSKTWKPRKVRQITGPVIFEGDQAAISKSNHLEQREQLGLSRAPNPRPSPAPHPEPTNPLQKVEVEKVKQEDALSDLSNILGELKEMAVDMGHELNRQTKALDHLYDDTDGITVRVDNANRRAHHLLRK</sequence>
<evidence type="ECO:0000256" key="5">
    <source>
        <dbReference type="ARBA" id="ARBA00023136"/>
    </source>
</evidence>
<proteinExistence type="inferred from homology"/>
<dbReference type="RefSeq" id="XP_022972795.1">
    <property type="nucleotide sequence ID" value="XM_023117027.1"/>
</dbReference>
<dbReference type="AlphaFoldDB" id="A0A6J1I9N1"/>
<evidence type="ECO:0000256" key="6">
    <source>
        <dbReference type="SAM" id="MobiDB-lite"/>
    </source>
</evidence>
<evidence type="ECO:0000259" key="7">
    <source>
        <dbReference type="PROSITE" id="PS50192"/>
    </source>
</evidence>
<comment type="similarity">
    <text evidence="2">Belongs to the SNAP-25 family.</text>
</comment>
<feature type="compositionally biased region" description="Polar residues" evidence="6">
    <location>
        <begin position="75"/>
        <end position="94"/>
    </location>
</feature>
<dbReference type="GO" id="GO:0016192">
    <property type="term" value="P:vesicle-mediated transport"/>
    <property type="evidence" value="ECO:0007669"/>
    <property type="project" value="UniProtKB-ARBA"/>
</dbReference>
<keyword evidence="4" id="KW-0653">Protein transport</keyword>
<dbReference type="InterPro" id="IPR044766">
    <property type="entry name" value="NPSN/SNAP25-like_N_SNARE"/>
</dbReference>
<evidence type="ECO:0000313" key="9">
    <source>
        <dbReference type="RefSeq" id="XP_022972795.1"/>
    </source>
</evidence>
<protein>
    <submittedName>
        <fullName evidence="9">SNAP25 homologous protein SNAP33-like isoform X1</fullName>
    </submittedName>
</protein>
<organism evidence="8 9">
    <name type="scientific">Cucurbita maxima</name>
    <name type="common">Pumpkin</name>
    <name type="synonym">Winter squash</name>
    <dbReference type="NCBI Taxonomy" id="3661"/>
    <lineage>
        <taxon>Eukaryota</taxon>
        <taxon>Viridiplantae</taxon>
        <taxon>Streptophyta</taxon>
        <taxon>Embryophyta</taxon>
        <taxon>Tracheophyta</taxon>
        <taxon>Spermatophyta</taxon>
        <taxon>Magnoliopsida</taxon>
        <taxon>eudicotyledons</taxon>
        <taxon>Gunneridae</taxon>
        <taxon>Pentapetalae</taxon>
        <taxon>rosids</taxon>
        <taxon>fabids</taxon>
        <taxon>Cucurbitales</taxon>
        <taxon>Cucurbitaceae</taxon>
        <taxon>Cucurbiteae</taxon>
        <taxon>Cucurbita</taxon>
    </lineage>
</organism>
<feature type="region of interest" description="Disordered" evidence="6">
    <location>
        <begin position="52"/>
        <end position="132"/>
    </location>
</feature>
<accession>A0A6J1I9N1</accession>
<dbReference type="PANTHER" id="PTHR19305:SF9">
    <property type="entry name" value="SYNAPTOSOMAL-ASSOCIATED PROTEIN 29"/>
    <property type="match status" value="1"/>
</dbReference>
<feature type="compositionally biased region" description="Polar residues" evidence="6">
    <location>
        <begin position="54"/>
        <end position="64"/>
    </location>
</feature>
<dbReference type="GO" id="GO:0005886">
    <property type="term" value="C:plasma membrane"/>
    <property type="evidence" value="ECO:0007669"/>
    <property type="project" value="TreeGrafter"/>
</dbReference>
<dbReference type="Gene3D" id="1.20.5.110">
    <property type="match status" value="2"/>
</dbReference>
<comment type="subcellular location">
    <subcellularLocation>
        <location evidence="1">Membrane</location>
    </subcellularLocation>
</comment>
<keyword evidence="8" id="KW-1185">Reference proteome</keyword>
<dbReference type="GO" id="GO:0015031">
    <property type="term" value="P:protein transport"/>
    <property type="evidence" value="ECO:0007669"/>
    <property type="project" value="UniProtKB-KW"/>
</dbReference>
<evidence type="ECO:0000256" key="1">
    <source>
        <dbReference type="ARBA" id="ARBA00004370"/>
    </source>
</evidence>
<dbReference type="PANTHER" id="PTHR19305">
    <property type="entry name" value="SYNAPTOSOMAL ASSOCIATED PROTEIN"/>
    <property type="match status" value="1"/>
</dbReference>
<dbReference type="CDD" id="cd15861">
    <property type="entry name" value="SNARE_SNAP25N_23N_29N_SEC9N"/>
    <property type="match status" value="1"/>
</dbReference>
<dbReference type="GeneID" id="111471297"/>
<evidence type="ECO:0000256" key="4">
    <source>
        <dbReference type="ARBA" id="ARBA00022927"/>
    </source>
</evidence>
<dbReference type="GO" id="GO:0031201">
    <property type="term" value="C:SNARE complex"/>
    <property type="evidence" value="ECO:0007669"/>
    <property type="project" value="InterPro"/>
</dbReference>
<dbReference type="KEGG" id="cmax:111471297"/>
<dbReference type="Proteomes" id="UP000504608">
    <property type="component" value="Unplaced"/>
</dbReference>
<keyword evidence="5" id="KW-0472">Membrane</keyword>
<reference evidence="9" key="1">
    <citation type="submission" date="2025-08" db="UniProtKB">
        <authorList>
            <consortium name="RefSeq"/>
        </authorList>
    </citation>
    <scope>IDENTIFICATION</scope>
    <source>
        <tissue evidence="9">Young leaves</tissue>
    </source>
</reference>
<name>A0A6J1I9N1_CUCMA</name>
<evidence type="ECO:0000313" key="8">
    <source>
        <dbReference type="Proteomes" id="UP000504608"/>
    </source>
</evidence>
<dbReference type="FunFam" id="1.20.5.110:FF:000031">
    <property type="entry name" value="SNAP25 homologous protein SNAP33"/>
    <property type="match status" value="1"/>
</dbReference>
<feature type="domain" description="T-SNARE coiled-coil homology" evidence="7">
    <location>
        <begin position="281"/>
        <end position="338"/>
    </location>
</feature>
<dbReference type="OrthoDB" id="19261at2759"/>
<dbReference type="PROSITE" id="PS50192">
    <property type="entry name" value="T_SNARE"/>
    <property type="match status" value="1"/>
</dbReference>